<dbReference type="GO" id="GO:0033897">
    <property type="term" value="F:ribonuclease T2 activity"/>
    <property type="evidence" value="ECO:0007669"/>
    <property type="project" value="InterPro"/>
</dbReference>
<dbReference type="Pfam" id="PF00445">
    <property type="entry name" value="Ribonuclease_T2"/>
    <property type="match status" value="1"/>
</dbReference>
<dbReference type="GO" id="GO:0006401">
    <property type="term" value="P:RNA catabolic process"/>
    <property type="evidence" value="ECO:0007669"/>
    <property type="project" value="UniProtKB-ARBA"/>
</dbReference>
<dbReference type="InterPro" id="IPR001568">
    <property type="entry name" value="RNase_T2-like"/>
</dbReference>
<dbReference type="PROSITE" id="PS00530">
    <property type="entry name" value="RNASE_T2_1"/>
    <property type="match status" value="1"/>
</dbReference>
<dbReference type="RefSeq" id="WP_132545195.1">
    <property type="nucleotide sequence ID" value="NZ_SLWY01000023.1"/>
</dbReference>
<keyword evidence="5" id="KW-1185">Reference proteome</keyword>
<dbReference type="PANTHER" id="PTHR11240">
    <property type="entry name" value="RIBONUCLEASE T2"/>
    <property type="match status" value="1"/>
</dbReference>
<dbReference type="PROSITE" id="PS00531">
    <property type="entry name" value="RNASE_T2_2"/>
    <property type="match status" value="1"/>
</dbReference>
<dbReference type="Proteomes" id="UP000295765">
    <property type="component" value="Unassembled WGS sequence"/>
</dbReference>
<dbReference type="PANTHER" id="PTHR11240:SF22">
    <property type="entry name" value="RIBONUCLEASE T2"/>
    <property type="match status" value="1"/>
</dbReference>
<comment type="similarity">
    <text evidence="1 2">Belongs to the RNase T2 family.</text>
</comment>
<reference evidence="4 5" key="1">
    <citation type="submission" date="2019-03" db="EMBL/GenBank/DDBJ databases">
        <title>Genomic Encyclopedia of Type Strains, Phase IV (KMG-IV): sequencing the most valuable type-strain genomes for metagenomic binning, comparative biology and taxonomic classification.</title>
        <authorList>
            <person name="Goeker M."/>
        </authorList>
    </citation>
    <scope>NUCLEOTIDE SEQUENCE [LARGE SCALE GENOMIC DNA]</scope>
    <source>
        <strain evidence="4 5">DSM 25287</strain>
    </source>
</reference>
<dbReference type="GO" id="GO:0003723">
    <property type="term" value="F:RNA binding"/>
    <property type="evidence" value="ECO:0007669"/>
    <property type="project" value="InterPro"/>
</dbReference>
<dbReference type="OrthoDB" id="4720638at2"/>
<feature type="chain" id="PRO_5020956653" evidence="3">
    <location>
        <begin position="23"/>
        <end position="223"/>
    </location>
</feature>
<dbReference type="SUPFAM" id="SSF55895">
    <property type="entry name" value="Ribonuclease Rh-like"/>
    <property type="match status" value="1"/>
</dbReference>
<feature type="signal peptide" evidence="3">
    <location>
        <begin position="1"/>
        <end position="22"/>
    </location>
</feature>
<keyword evidence="3" id="KW-0732">Signal</keyword>
<dbReference type="AlphaFoldDB" id="A0A4R2L2Q0"/>
<protein>
    <submittedName>
        <fullName evidence="4">Ribonuclease T2</fullName>
    </submittedName>
</protein>
<dbReference type="InterPro" id="IPR033130">
    <property type="entry name" value="RNase_T2_His_AS_2"/>
</dbReference>
<dbReference type="InterPro" id="IPR039378">
    <property type="entry name" value="RNase_T2_prok"/>
</dbReference>
<gene>
    <name evidence="4" type="ORF">EV699_12356</name>
</gene>
<organism evidence="4 5">
    <name type="scientific">Plasticicumulans lactativorans</name>
    <dbReference type="NCBI Taxonomy" id="1133106"/>
    <lineage>
        <taxon>Bacteria</taxon>
        <taxon>Pseudomonadati</taxon>
        <taxon>Pseudomonadota</taxon>
        <taxon>Gammaproteobacteria</taxon>
        <taxon>Candidatus Competibacteraceae</taxon>
        <taxon>Plasticicumulans</taxon>
    </lineage>
</organism>
<evidence type="ECO:0000313" key="4">
    <source>
        <dbReference type="EMBL" id="TCO78179.1"/>
    </source>
</evidence>
<accession>A0A4R2L2Q0</accession>
<dbReference type="EMBL" id="SLWY01000023">
    <property type="protein sequence ID" value="TCO78179.1"/>
    <property type="molecule type" value="Genomic_DNA"/>
</dbReference>
<evidence type="ECO:0000256" key="2">
    <source>
        <dbReference type="RuleBase" id="RU004328"/>
    </source>
</evidence>
<dbReference type="InterPro" id="IPR018188">
    <property type="entry name" value="RNase_T2_His_AS_1"/>
</dbReference>
<dbReference type="InterPro" id="IPR036430">
    <property type="entry name" value="RNase_T2-like_sf"/>
</dbReference>
<evidence type="ECO:0000256" key="3">
    <source>
        <dbReference type="SAM" id="SignalP"/>
    </source>
</evidence>
<proteinExistence type="inferred from homology"/>
<evidence type="ECO:0000256" key="1">
    <source>
        <dbReference type="ARBA" id="ARBA00007469"/>
    </source>
</evidence>
<sequence length="223" mass="24541">MRTVPSCLLVLALALAALVARADDFDYYVLSLSWSPQYCFETGDRLDNRLQCRSERRYGFIVHGLWPQREGAPSPDGCAAVAPLPEATVERYLPMMPSAGLMQHEWRKHGSCSGLSAGAYLDLAENLYADISIPEPYRKPGETQRTTAQAVETAFLEANPALTPEAVVPVCRYRPGKSTYRDGPRQWLDEIRICYTKDGKPRACGAGVNANCGRGEIGVRGTN</sequence>
<dbReference type="Gene3D" id="3.90.730.10">
    <property type="entry name" value="Ribonuclease T2-like"/>
    <property type="match status" value="1"/>
</dbReference>
<name>A0A4R2L2Q0_9GAMM</name>
<comment type="caution">
    <text evidence="4">The sequence shown here is derived from an EMBL/GenBank/DDBJ whole genome shotgun (WGS) entry which is preliminary data.</text>
</comment>
<evidence type="ECO:0000313" key="5">
    <source>
        <dbReference type="Proteomes" id="UP000295765"/>
    </source>
</evidence>
<dbReference type="CDD" id="cd01062">
    <property type="entry name" value="RNase_T2_prok"/>
    <property type="match status" value="1"/>
</dbReference>